<reference evidence="16" key="2">
    <citation type="submission" date="2015-02" db="UniProtKB">
        <authorList>
            <consortium name="EnsemblMetazoa"/>
        </authorList>
    </citation>
    <scope>IDENTIFICATION</scope>
</reference>
<dbReference type="AlphaFoldDB" id="T1IQM7"/>
<evidence type="ECO:0000256" key="9">
    <source>
        <dbReference type="ARBA" id="ARBA00023242"/>
    </source>
</evidence>
<dbReference type="SMART" id="SM00249">
    <property type="entry name" value="PHD"/>
    <property type="match status" value="1"/>
</dbReference>
<keyword evidence="9" id="KW-0539">Nucleus</keyword>
<dbReference type="STRING" id="126957.T1IQM7"/>
<evidence type="ECO:0000313" key="16">
    <source>
        <dbReference type="EnsemblMetazoa" id="SMAR003348-PA"/>
    </source>
</evidence>
<reference evidence="17" key="1">
    <citation type="submission" date="2011-05" db="EMBL/GenBank/DDBJ databases">
        <authorList>
            <person name="Richards S.R."/>
            <person name="Qu J."/>
            <person name="Jiang H."/>
            <person name="Jhangiani S.N."/>
            <person name="Agravi P."/>
            <person name="Goodspeed R."/>
            <person name="Gross S."/>
            <person name="Mandapat C."/>
            <person name="Jackson L."/>
            <person name="Mathew T."/>
            <person name="Pu L."/>
            <person name="Thornton R."/>
            <person name="Saada N."/>
            <person name="Wilczek-Boney K.B."/>
            <person name="Lee S."/>
            <person name="Kovar C."/>
            <person name="Wu Y."/>
            <person name="Scherer S.E."/>
            <person name="Worley K.C."/>
            <person name="Muzny D.M."/>
            <person name="Gibbs R."/>
        </authorList>
    </citation>
    <scope>NUCLEOTIDE SEQUENCE</scope>
    <source>
        <strain evidence="17">Brora</strain>
    </source>
</reference>
<dbReference type="HOGENOM" id="CLU_025011_2_0_1"/>
<evidence type="ECO:0000256" key="1">
    <source>
        <dbReference type="ARBA" id="ARBA00004123"/>
    </source>
</evidence>
<dbReference type="PANTHER" id="PTHR46174">
    <property type="entry name" value="CXXC-TYPE ZINC FINGER PROTEIN 1"/>
    <property type="match status" value="1"/>
</dbReference>
<dbReference type="EnsemblMetazoa" id="SMAR003348-RA">
    <property type="protein sequence ID" value="SMAR003348-PA"/>
    <property type="gene ID" value="SMAR003348"/>
</dbReference>
<feature type="domain" description="PHD-type" evidence="14">
    <location>
        <begin position="39"/>
        <end position="89"/>
    </location>
</feature>
<keyword evidence="2" id="KW-0597">Phosphoprotein</keyword>
<dbReference type="Pfam" id="PF12269">
    <property type="entry name" value="CpG_bind_C"/>
    <property type="match status" value="1"/>
</dbReference>
<dbReference type="PhylomeDB" id="T1IQM7"/>
<dbReference type="PANTHER" id="PTHR46174:SF1">
    <property type="entry name" value="CXXC-TYPE ZINC FINGER PROTEIN 1"/>
    <property type="match status" value="1"/>
</dbReference>
<evidence type="ECO:0000256" key="2">
    <source>
        <dbReference type="ARBA" id="ARBA00022553"/>
    </source>
</evidence>
<feature type="region of interest" description="Disordered" evidence="13">
    <location>
        <begin position="209"/>
        <end position="265"/>
    </location>
</feature>
<sequence>MSYEVLPERQTKIANIISSIENEYDTLHSYSRPAAEEGHVYCICRSSDTSRFMICCDKCNEWYHGDCVDITESQAADISQYFCELCRGLDPSLKIRYEKKKEKHSSRRTQQDYDNLNNSRKSSRRCGECVSCYRTEDCGRCDFCKDMRKFGGPNKIRQKCRQRQCQNFGLIIGRIKLKHHKRRSLCDSDGYLSEDFEYDELEVLKEIQDGASYEPPKKRSKPHKKSPSKKSKTKTQISQRRSHRPDHRKESGKTKHSSKIKEETGPVQCYGPGCKMVARTGSKYCSDECGIKLATNRIFEILPQRIQQWNTSPCIAEEKNKQTLEVIRRQQVEAREKLRELDSRHLKLDELIEKGKKTSMIDQDTSDIEEENELNVYCVTCGHEIMAKVALRHFEKCFNKYESQSSFGSVFKTRIEGNNMFCDFYSPQQRTYCKRLRVLCPEHSKEPKIPDDEVCGCILMNKSLEPMDSYCPVPKKKCYRHYCWEKLRRAEIDMERVREWLRLDDLFEQERNIRTAMANRAGVLGLMLHSSVDHATLMAVPNAAQPMHNSVLVSKLSK</sequence>
<dbReference type="Gene3D" id="3.30.40.10">
    <property type="entry name" value="Zinc/RING finger domain, C3HC4 (zinc finger)"/>
    <property type="match status" value="1"/>
</dbReference>
<dbReference type="Pfam" id="PF00628">
    <property type="entry name" value="PHD"/>
    <property type="match status" value="1"/>
</dbReference>
<dbReference type="PROSITE" id="PS51058">
    <property type="entry name" value="ZF_CXXC"/>
    <property type="match status" value="1"/>
</dbReference>
<evidence type="ECO:0000256" key="10">
    <source>
        <dbReference type="ARBA" id="ARBA00023828"/>
    </source>
</evidence>
<evidence type="ECO:0000256" key="7">
    <source>
        <dbReference type="ARBA" id="ARBA00023125"/>
    </source>
</evidence>
<feature type="compositionally biased region" description="Basic and acidic residues" evidence="13">
    <location>
        <begin position="247"/>
        <end position="264"/>
    </location>
</feature>
<dbReference type="GO" id="GO:0008270">
    <property type="term" value="F:zinc ion binding"/>
    <property type="evidence" value="ECO:0007669"/>
    <property type="project" value="UniProtKB-KW"/>
</dbReference>
<dbReference type="eggNOG" id="KOG1632">
    <property type="taxonomic scope" value="Eukaryota"/>
</dbReference>
<dbReference type="Pfam" id="PF02008">
    <property type="entry name" value="zf-CXXC"/>
    <property type="match status" value="1"/>
</dbReference>
<accession>T1IQM7</accession>
<dbReference type="InterPro" id="IPR013083">
    <property type="entry name" value="Znf_RING/FYVE/PHD"/>
</dbReference>
<evidence type="ECO:0000256" key="3">
    <source>
        <dbReference type="ARBA" id="ARBA00022723"/>
    </source>
</evidence>
<keyword evidence="17" id="KW-1185">Reference proteome</keyword>
<feature type="compositionally biased region" description="Basic residues" evidence="13">
    <location>
        <begin position="218"/>
        <end position="233"/>
    </location>
</feature>
<dbReference type="InterPro" id="IPR002857">
    <property type="entry name" value="Znf_CXXC"/>
</dbReference>
<dbReference type="InterPro" id="IPR001965">
    <property type="entry name" value="Znf_PHD"/>
</dbReference>
<evidence type="ECO:0000256" key="13">
    <source>
        <dbReference type="SAM" id="MobiDB-lite"/>
    </source>
</evidence>
<dbReference type="PROSITE" id="PS50016">
    <property type="entry name" value="ZF_PHD_2"/>
    <property type="match status" value="1"/>
</dbReference>
<dbReference type="PROSITE" id="PS01359">
    <property type="entry name" value="ZF_PHD_1"/>
    <property type="match status" value="1"/>
</dbReference>
<evidence type="ECO:0000313" key="17">
    <source>
        <dbReference type="Proteomes" id="UP000014500"/>
    </source>
</evidence>
<evidence type="ECO:0000256" key="8">
    <source>
        <dbReference type="ARBA" id="ARBA00023163"/>
    </source>
</evidence>
<dbReference type="InterPro" id="IPR011011">
    <property type="entry name" value="Znf_FYVE_PHD"/>
</dbReference>
<evidence type="ECO:0000259" key="14">
    <source>
        <dbReference type="PROSITE" id="PS50016"/>
    </source>
</evidence>
<dbReference type="GO" id="GO:0045893">
    <property type="term" value="P:positive regulation of DNA-templated transcription"/>
    <property type="evidence" value="ECO:0007669"/>
    <property type="project" value="TreeGrafter"/>
</dbReference>
<keyword evidence="7" id="KW-0238">DNA-binding</keyword>
<organism evidence="16 17">
    <name type="scientific">Strigamia maritima</name>
    <name type="common">European centipede</name>
    <name type="synonym">Geophilus maritimus</name>
    <dbReference type="NCBI Taxonomy" id="126957"/>
    <lineage>
        <taxon>Eukaryota</taxon>
        <taxon>Metazoa</taxon>
        <taxon>Ecdysozoa</taxon>
        <taxon>Arthropoda</taxon>
        <taxon>Myriapoda</taxon>
        <taxon>Chilopoda</taxon>
        <taxon>Pleurostigmophora</taxon>
        <taxon>Geophilomorpha</taxon>
        <taxon>Linotaeniidae</taxon>
        <taxon>Strigamia</taxon>
    </lineage>
</organism>
<dbReference type="SUPFAM" id="SSF57903">
    <property type="entry name" value="FYVE/PHD zinc finger"/>
    <property type="match status" value="1"/>
</dbReference>
<dbReference type="GO" id="GO:0048188">
    <property type="term" value="C:Set1C/COMPASS complex"/>
    <property type="evidence" value="ECO:0007669"/>
    <property type="project" value="InterPro"/>
</dbReference>
<keyword evidence="8" id="KW-0804">Transcription</keyword>
<comment type="subcellular location">
    <subcellularLocation>
        <location evidence="1">Nucleus</location>
    </subcellularLocation>
</comment>
<evidence type="ECO:0000259" key="15">
    <source>
        <dbReference type="PROSITE" id="PS51058"/>
    </source>
</evidence>
<dbReference type="EMBL" id="JH431312">
    <property type="status" value="NOT_ANNOTATED_CDS"/>
    <property type="molecule type" value="Genomic_DNA"/>
</dbReference>
<dbReference type="OMA" id="IRVGHKP"/>
<dbReference type="InterPro" id="IPR019786">
    <property type="entry name" value="Zinc_finger_PHD-type_CS"/>
</dbReference>
<dbReference type="GO" id="GO:0003677">
    <property type="term" value="F:DNA binding"/>
    <property type="evidence" value="ECO:0007669"/>
    <property type="project" value="UniProtKB-KW"/>
</dbReference>
<dbReference type="InterPro" id="IPR022056">
    <property type="entry name" value="CpG-bd_C"/>
</dbReference>
<feature type="domain" description="CXXC-type" evidence="15">
    <location>
        <begin position="117"/>
        <end position="166"/>
    </location>
</feature>
<name>T1IQM7_STRMM</name>
<evidence type="ECO:0000256" key="5">
    <source>
        <dbReference type="ARBA" id="ARBA00022833"/>
    </source>
</evidence>
<feature type="region of interest" description="Disordered" evidence="13">
    <location>
        <begin position="99"/>
        <end position="123"/>
    </location>
</feature>
<evidence type="ECO:0000256" key="11">
    <source>
        <dbReference type="ARBA" id="ARBA00081451"/>
    </source>
</evidence>
<proteinExistence type="predicted"/>
<evidence type="ECO:0000256" key="6">
    <source>
        <dbReference type="ARBA" id="ARBA00023015"/>
    </source>
</evidence>
<evidence type="ECO:0000256" key="4">
    <source>
        <dbReference type="ARBA" id="ARBA00022771"/>
    </source>
</evidence>
<keyword evidence="6" id="KW-0805">Transcription regulation</keyword>
<keyword evidence="3" id="KW-0479">Metal-binding</keyword>
<dbReference type="InterPro" id="IPR019787">
    <property type="entry name" value="Znf_PHD-finger"/>
</dbReference>
<dbReference type="FunFam" id="3.30.40.10:FF:000138">
    <property type="entry name" value="CXXC-type zinc finger protein 1"/>
    <property type="match status" value="1"/>
</dbReference>
<keyword evidence="5" id="KW-0862">Zinc</keyword>
<protein>
    <recommendedName>
        <fullName evidence="10">CXXC-type zinc finger protein 1</fullName>
    </recommendedName>
    <alternativeName>
        <fullName evidence="11">PHD finger and CXXC domain-containing protein 1</fullName>
    </alternativeName>
</protein>
<keyword evidence="4 12" id="KW-0863">Zinc-finger</keyword>
<dbReference type="Proteomes" id="UP000014500">
    <property type="component" value="Unassembled WGS sequence"/>
</dbReference>
<evidence type="ECO:0000256" key="12">
    <source>
        <dbReference type="PROSITE-ProRule" id="PRU00509"/>
    </source>
</evidence>
<dbReference type="InterPro" id="IPR037869">
    <property type="entry name" value="Spp1/CFP1"/>
</dbReference>